<name>A0A2I2L4P2_9VIRU</name>
<gene>
    <name evidence="1" type="ORF">ORPV_592</name>
</gene>
<dbReference type="GeneID" id="35382397"/>
<reference evidence="1" key="1">
    <citation type="submission" date="2017-08" db="EMBL/GenBank/DDBJ databases">
        <authorList>
            <consortium name="Urmite Genomes"/>
        </authorList>
    </citation>
    <scope>NUCLEOTIDE SEQUENCE [LARGE SCALE GENOMIC DNA]</scope>
    <source>
        <strain evidence="1">IHUMI-LCC2</strain>
    </source>
</reference>
<evidence type="ECO:0000313" key="2">
    <source>
        <dbReference type="Proteomes" id="UP000236316"/>
    </source>
</evidence>
<dbReference type="KEGG" id="vg:35382397"/>
<accession>A0A2I2L4P2</accession>
<dbReference type="Proteomes" id="UP000236316">
    <property type="component" value="Segment"/>
</dbReference>
<protein>
    <submittedName>
        <fullName evidence="1">Uncharacterized protein</fullName>
    </submittedName>
</protein>
<evidence type="ECO:0000313" key="1">
    <source>
        <dbReference type="EMBL" id="SNW62496.1"/>
    </source>
</evidence>
<keyword evidence="2" id="KW-1185">Reference proteome</keyword>
<dbReference type="RefSeq" id="YP_009448798.1">
    <property type="nucleotide sequence ID" value="NC_036594.1"/>
</dbReference>
<dbReference type="EMBL" id="LT906555">
    <property type="protein sequence ID" value="SNW62496.1"/>
    <property type="molecule type" value="Genomic_DNA"/>
</dbReference>
<proteinExistence type="predicted"/>
<organism evidence="1">
    <name type="scientific">Orpheovirus IHUMI-LCC2</name>
    <dbReference type="NCBI Taxonomy" id="2023057"/>
    <lineage>
        <taxon>Viruses</taxon>
        <taxon>Varidnaviria</taxon>
        <taxon>Bamfordvirae</taxon>
        <taxon>Nucleocytoviricota</taxon>
        <taxon>Megaviricetes</taxon>
        <taxon>Pimascovirales</taxon>
        <taxon>Ocovirineae</taxon>
        <taxon>Orpheoviridae</taxon>
        <taxon>Alphaorpheovirus</taxon>
        <taxon>Alphaorpheovirus massiliense</taxon>
    </lineage>
</organism>
<sequence>MDFPQYNIIQRMVNLVKQMEYEEILILASNTPLDRYPILMSILYKLEFPFYTYKEIHIPNTIKVRAIDNINVVRFNNDKICITELNPKYSEDKKLDRGVWDDDDEYRNDMAIKGLDDKFYLRQEILNCWLYHHRIPYKKQLI</sequence>